<dbReference type="InterPro" id="IPR003856">
    <property type="entry name" value="LPS_length_determ_N"/>
</dbReference>
<organism evidence="11 12">
    <name type="scientific">Jannaschia pohangensis</name>
    <dbReference type="NCBI Taxonomy" id="390807"/>
    <lineage>
        <taxon>Bacteria</taxon>
        <taxon>Pseudomonadati</taxon>
        <taxon>Pseudomonadota</taxon>
        <taxon>Alphaproteobacteria</taxon>
        <taxon>Rhodobacterales</taxon>
        <taxon>Roseobacteraceae</taxon>
        <taxon>Jannaschia</taxon>
    </lineage>
</organism>
<feature type="domain" description="Polysaccharide chain length determinant N-terminal" evidence="10">
    <location>
        <begin position="12"/>
        <end position="101"/>
    </location>
</feature>
<dbReference type="CDD" id="cd05387">
    <property type="entry name" value="BY-kinase"/>
    <property type="match status" value="1"/>
</dbReference>
<keyword evidence="8" id="KW-0175">Coiled coil</keyword>
<dbReference type="AlphaFoldDB" id="A0A1I3QQR4"/>
<keyword evidence="6 9" id="KW-1133">Transmembrane helix</keyword>
<dbReference type="SUPFAM" id="SSF52540">
    <property type="entry name" value="P-loop containing nucleoside triphosphate hydrolases"/>
    <property type="match status" value="1"/>
</dbReference>
<keyword evidence="12" id="KW-1185">Reference proteome</keyword>
<feature type="coiled-coil region" evidence="8">
    <location>
        <begin position="377"/>
        <end position="411"/>
    </location>
</feature>
<evidence type="ECO:0000256" key="5">
    <source>
        <dbReference type="ARBA" id="ARBA00022840"/>
    </source>
</evidence>
<dbReference type="Proteomes" id="UP000199110">
    <property type="component" value="Unassembled WGS sequence"/>
</dbReference>
<name>A0A1I3QQR4_9RHOB</name>
<keyword evidence="4" id="KW-0547">Nucleotide-binding</keyword>
<evidence type="ECO:0000256" key="3">
    <source>
        <dbReference type="ARBA" id="ARBA00022692"/>
    </source>
</evidence>
<keyword evidence="2" id="KW-1003">Cell membrane</keyword>
<evidence type="ECO:0000256" key="4">
    <source>
        <dbReference type="ARBA" id="ARBA00022741"/>
    </source>
</evidence>
<evidence type="ECO:0000259" key="10">
    <source>
        <dbReference type="Pfam" id="PF02706"/>
    </source>
</evidence>
<dbReference type="RefSeq" id="WP_092781468.1">
    <property type="nucleotide sequence ID" value="NZ_FORA01000003.1"/>
</dbReference>
<evidence type="ECO:0000256" key="8">
    <source>
        <dbReference type="SAM" id="Coils"/>
    </source>
</evidence>
<evidence type="ECO:0000256" key="7">
    <source>
        <dbReference type="ARBA" id="ARBA00023136"/>
    </source>
</evidence>
<evidence type="ECO:0000256" key="2">
    <source>
        <dbReference type="ARBA" id="ARBA00022475"/>
    </source>
</evidence>
<sequence>MPGPEGQLAEEGIELSAIFAALWRRKWLIAALSIGMAMLFWLVVSQIPPRYTARASVMLDGRSIQVLESVEVVSDLTLNNPVLDSEVTVLRSNLLLMDVLRSFEADRLAPLDPALDEPSLRARIMGTLQDLLPASSTPDAATGPALMTPEEMRIRRLTIALRRAMTVWREGQSNVISVSVETEDAELSMLLANRITEVYIARQVDSRTRAVRGANDFLSARADTLRAEVELAETAVEDFRRDQLASGGASAESLDRQLIDLSTQIALARADLATAEARARQIQSVVEAEGLETAAELLSSPFVLSLREQKSELEREDLALSTRLRPEHPDRTRIRNDIEAISQTLADEVQKIIASLENEVSVAAIREQSLSDSLAGLEARAADLSRASLALRQLERQAEAVRGSYEAALIRASETQSIESLQRADAVVIESATIPGAPSAPRVMLFTVLGGTVGLAIGLVLATLLSILGPGFARVSELERATGLPVVAALPVGRWRTVRKLLESIEGQPYQPYVERLRQVRTALAADGAPRTILVASSQPNEGKTTFCVSYARLETMSRKSCLLLDFDMRKSSLAKDLAYDPEGGDLADVFYGTCPLDQAICRSESRGFDLLTTRTAVPHLFDQVGRNQLDALLNDLIGRYDTIIIDTAPILAVADTLPVVRHVDATVLLVRARSTERRSVTETLWRLRNMGARQISLAFSMVDRRDGGKSYGDYVPYIKK</sequence>
<feature type="transmembrane region" description="Helical" evidence="9">
    <location>
        <begin position="27"/>
        <end position="44"/>
    </location>
</feature>
<evidence type="ECO:0000313" key="11">
    <source>
        <dbReference type="EMBL" id="SFJ36563.1"/>
    </source>
</evidence>
<evidence type="ECO:0000256" key="6">
    <source>
        <dbReference type="ARBA" id="ARBA00022989"/>
    </source>
</evidence>
<dbReference type="InterPro" id="IPR027417">
    <property type="entry name" value="P-loop_NTPase"/>
</dbReference>
<dbReference type="GO" id="GO:0004713">
    <property type="term" value="F:protein tyrosine kinase activity"/>
    <property type="evidence" value="ECO:0007669"/>
    <property type="project" value="TreeGrafter"/>
</dbReference>
<dbReference type="Gene3D" id="3.40.50.300">
    <property type="entry name" value="P-loop containing nucleotide triphosphate hydrolases"/>
    <property type="match status" value="1"/>
</dbReference>
<protein>
    <submittedName>
        <fullName evidence="11">Uncharacterized protein involved in exopolysaccharide biosynthesis</fullName>
    </submittedName>
</protein>
<dbReference type="InterPro" id="IPR005702">
    <property type="entry name" value="Wzc-like_C"/>
</dbReference>
<dbReference type="Pfam" id="PF02706">
    <property type="entry name" value="Wzz"/>
    <property type="match status" value="1"/>
</dbReference>
<dbReference type="GO" id="GO:0005886">
    <property type="term" value="C:plasma membrane"/>
    <property type="evidence" value="ECO:0007669"/>
    <property type="project" value="UniProtKB-SubCell"/>
</dbReference>
<dbReference type="STRING" id="390807.SAMN04488095_2640"/>
<evidence type="ECO:0000313" key="12">
    <source>
        <dbReference type="Proteomes" id="UP000199110"/>
    </source>
</evidence>
<reference evidence="11 12" key="1">
    <citation type="submission" date="2016-10" db="EMBL/GenBank/DDBJ databases">
        <authorList>
            <person name="de Groot N.N."/>
        </authorList>
    </citation>
    <scope>NUCLEOTIDE SEQUENCE [LARGE SCALE GENOMIC DNA]</scope>
    <source>
        <strain evidence="11 12">DSM 19073</strain>
    </source>
</reference>
<proteinExistence type="predicted"/>
<dbReference type="PANTHER" id="PTHR32309:SF13">
    <property type="entry name" value="FERRIC ENTEROBACTIN TRANSPORT PROTEIN FEPE"/>
    <property type="match status" value="1"/>
</dbReference>
<dbReference type="PANTHER" id="PTHR32309">
    <property type="entry name" value="TYROSINE-PROTEIN KINASE"/>
    <property type="match status" value="1"/>
</dbReference>
<keyword evidence="3 9" id="KW-0812">Transmembrane</keyword>
<dbReference type="EMBL" id="FORA01000003">
    <property type="protein sequence ID" value="SFJ36563.1"/>
    <property type="molecule type" value="Genomic_DNA"/>
</dbReference>
<feature type="transmembrane region" description="Helical" evidence="9">
    <location>
        <begin position="443"/>
        <end position="468"/>
    </location>
</feature>
<comment type="subcellular location">
    <subcellularLocation>
        <location evidence="1">Cell membrane</location>
        <topology evidence="1">Multi-pass membrane protein</topology>
    </subcellularLocation>
</comment>
<evidence type="ECO:0000256" key="9">
    <source>
        <dbReference type="SAM" id="Phobius"/>
    </source>
</evidence>
<evidence type="ECO:0000256" key="1">
    <source>
        <dbReference type="ARBA" id="ARBA00004651"/>
    </source>
</evidence>
<keyword evidence="7 9" id="KW-0472">Membrane</keyword>
<keyword evidence="5" id="KW-0067">ATP-binding</keyword>
<gene>
    <name evidence="11" type="ORF">SAMN04488095_2640</name>
</gene>
<dbReference type="OrthoDB" id="230260at2"/>
<feature type="coiled-coil region" evidence="8">
    <location>
        <begin position="215"/>
        <end position="278"/>
    </location>
</feature>
<dbReference type="InterPro" id="IPR050445">
    <property type="entry name" value="Bact_polysacc_biosynth/exp"/>
</dbReference>
<accession>A0A1I3QQR4</accession>